<dbReference type="InterPro" id="IPR046360">
    <property type="entry name" value="T-box_DNA-bd"/>
</dbReference>
<feature type="domain" description="T-box" evidence="8">
    <location>
        <begin position="32"/>
        <end position="206"/>
    </location>
</feature>
<dbReference type="InterPro" id="IPR008967">
    <property type="entry name" value="p53-like_TF_DNA-bd_sf"/>
</dbReference>
<dbReference type="InterPro" id="IPR036960">
    <property type="entry name" value="T-box_sf"/>
</dbReference>
<feature type="compositionally biased region" description="Acidic residues" evidence="7">
    <location>
        <begin position="342"/>
        <end position="358"/>
    </location>
</feature>
<feature type="region of interest" description="Disordered" evidence="7">
    <location>
        <begin position="338"/>
        <end position="375"/>
    </location>
</feature>
<feature type="region of interest" description="Disordered" evidence="7">
    <location>
        <begin position="434"/>
        <end position="455"/>
    </location>
</feature>
<dbReference type="InterPro" id="IPR001699">
    <property type="entry name" value="TF_T-box"/>
</dbReference>
<gene>
    <name evidence="9" type="ORF">BaRGS_00027481</name>
</gene>
<comment type="caution">
    <text evidence="6">Lacks conserved residue(s) required for the propagation of feature annotation.</text>
</comment>
<evidence type="ECO:0000256" key="1">
    <source>
        <dbReference type="ARBA" id="ARBA00004123"/>
    </source>
</evidence>
<dbReference type="Pfam" id="PF00907">
    <property type="entry name" value="T-box"/>
    <property type="match status" value="2"/>
</dbReference>
<dbReference type="SUPFAM" id="SSF49417">
    <property type="entry name" value="p53-like transcription factors"/>
    <property type="match status" value="2"/>
</dbReference>
<dbReference type="Proteomes" id="UP001519460">
    <property type="component" value="Unassembled WGS sequence"/>
</dbReference>
<comment type="caution">
    <text evidence="9">The sequence shown here is derived from an EMBL/GenBank/DDBJ whole genome shotgun (WGS) entry which is preliminary data.</text>
</comment>
<dbReference type="InterPro" id="IPR018186">
    <property type="entry name" value="TF_T-box_CS"/>
</dbReference>
<evidence type="ECO:0000256" key="7">
    <source>
        <dbReference type="SAM" id="MobiDB-lite"/>
    </source>
</evidence>
<comment type="subcellular location">
    <subcellularLocation>
        <location evidence="1 6">Nucleus</location>
    </subcellularLocation>
</comment>
<name>A0ABD0K1N2_9CAEN</name>
<dbReference type="Gene3D" id="2.60.40.820">
    <property type="entry name" value="Transcription factor, T-box"/>
    <property type="match status" value="2"/>
</dbReference>
<dbReference type="EMBL" id="JACVVK020000265">
    <property type="protein sequence ID" value="KAK7481221.1"/>
    <property type="molecule type" value="Genomic_DNA"/>
</dbReference>
<evidence type="ECO:0000256" key="3">
    <source>
        <dbReference type="ARBA" id="ARBA00023125"/>
    </source>
</evidence>
<dbReference type="PRINTS" id="PR00937">
    <property type="entry name" value="TBOX"/>
</dbReference>
<keyword evidence="3 6" id="KW-0238">DNA-binding</keyword>
<evidence type="ECO:0000259" key="8">
    <source>
        <dbReference type="PROSITE" id="PS50252"/>
    </source>
</evidence>
<evidence type="ECO:0000313" key="9">
    <source>
        <dbReference type="EMBL" id="KAK7481221.1"/>
    </source>
</evidence>
<keyword evidence="10" id="KW-1185">Reference proteome</keyword>
<dbReference type="PROSITE" id="PS50252">
    <property type="entry name" value="TBOX_3"/>
    <property type="match status" value="2"/>
</dbReference>
<evidence type="ECO:0000313" key="10">
    <source>
        <dbReference type="Proteomes" id="UP001519460"/>
    </source>
</evidence>
<proteinExistence type="predicted"/>
<dbReference type="GO" id="GO:0003677">
    <property type="term" value="F:DNA binding"/>
    <property type="evidence" value="ECO:0007669"/>
    <property type="project" value="UniProtKB-UniRule"/>
</dbReference>
<evidence type="ECO:0000256" key="2">
    <source>
        <dbReference type="ARBA" id="ARBA00023015"/>
    </source>
</evidence>
<feature type="compositionally biased region" description="Polar residues" evidence="7">
    <location>
        <begin position="715"/>
        <end position="725"/>
    </location>
</feature>
<sequence>MAEETQTTEAVVPSQGEAICVERRDGPVALRLLDSALWQSFKQEGTEMIITKAGRRMFPFVMVTLEGLSPTLLYSVHLSLVPCDNRQYKFCQRRWVSVSEAAPGPTPIPPHSYVHPASPNRGSFWCQEMISFAKLKITNNKHSQGDIVLQSMRKYMAQITVREDLGDNEYVFPLPETTFVAVTQYQNEAITRMKIAHNPFANGFKYAHVTGTEDTKRILPRSESTKQMDSKQKQLMYPGAKSTKTARVKATVTPQTLTPTGTTSQSSQQQPPQSVAKLELDCTTDPGHPLSIVMPPGQAQVSGSFPVVSTATVPPFLFEPSDATPDAENEAERYEDIQNCTQDDDNNNNDVDGDEEHEDSATDSASPPATTEACPTVIPTSAEDELNQIEEATQERSPGSRQDPASSAAKHTAPKPFTAEELSQIGLVSDAFKHPLPRRSSSSGSSKKSPKKCASAFGQNVATDTDLNWYRNALRQAALKENMSLKFDRGVQLTLHETHVWKEFHTRGARMAITKDGRTMFPTVTVSVRGLDPARLYSVWLHVTSADDAGGAGGFQNGVWGPLYSFQRAVPAVRPYMHPCSPMRGLAWMQDKIKFTDVKFTSDMTSEDPSSLPLLSDRRYMTQVVVREEEEVTPGSPGRTGDLLFFPLHEVTFTAACESEDLKVTPSATVTGPCNELGRKRQREGGSSGASKDTVPFTNGSEAAKAARIDPTTVPLGSNPTTGLSRTGADPTNRLNPMYYMPSLPTLPPAHVGLSANRMPLGSPLQTIASYPYHPLFHQLRAPLHSAFNMAAFPGFNPFSFFCYPYSVPSIPAVSIPSTEVTRGLDLSVRPNDTR</sequence>
<feature type="compositionally biased region" description="Polar residues" evidence="7">
    <location>
        <begin position="395"/>
        <end position="405"/>
    </location>
</feature>
<feature type="region of interest" description="Disordered" evidence="7">
    <location>
        <begin position="673"/>
        <end position="732"/>
    </location>
</feature>
<organism evidence="9 10">
    <name type="scientific">Batillaria attramentaria</name>
    <dbReference type="NCBI Taxonomy" id="370345"/>
    <lineage>
        <taxon>Eukaryota</taxon>
        <taxon>Metazoa</taxon>
        <taxon>Spiralia</taxon>
        <taxon>Lophotrochozoa</taxon>
        <taxon>Mollusca</taxon>
        <taxon>Gastropoda</taxon>
        <taxon>Caenogastropoda</taxon>
        <taxon>Sorbeoconcha</taxon>
        <taxon>Cerithioidea</taxon>
        <taxon>Batillariidae</taxon>
        <taxon>Batillaria</taxon>
    </lineage>
</organism>
<reference evidence="9 10" key="1">
    <citation type="journal article" date="2023" name="Sci. Data">
        <title>Genome assembly of the Korean intertidal mud-creeper Batillaria attramentaria.</title>
        <authorList>
            <person name="Patra A.K."/>
            <person name="Ho P.T."/>
            <person name="Jun S."/>
            <person name="Lee S.J."/>
            <person name="Kim Y."/>
            <person name="Won Y.J."/>
        </authorList>
    </citation>
    <scope>NUCLEOTIDE SEQUENCE [LARGE SCALE GENOMIC DNA]</scope>
    <source>
        <strain evidence="9">Wonlab-2016</strain>
    </source>
</reference>
<dbReference type="CDD" id="cd00182">
    <property type="entry name" value="T-box"/>
    <property type="match status" value="1"/>
</dbReference>
<accession>A0ABD0K1N2</accession>
<dbReference type="PROSITE" id="PS01283">
    <property type="entry name" value="TBOX_1"/>
    <property type="match status" value="1"/>
</dbReference>
<evidence type="ECO:0000256" key="5">
    <source>
        <dbReference type="ARBA" id="ARBA00023242"/>
    </source>
</evidence>
<dbReference type="AlphaFoldDB" id="A0ABD0K1N2"/>
<evidence type="ECO:0000256" key="6">
    <source>
        <dbReference type="PROSITE-ProRule" id="PRU00201"/>
    </source>
</evidence>
<feature type="region of interest" description="Disordered" evidence="7">
    <location>
        <begin position="392"/>
        <end position="417"/>
    </location>
</feature>
<dbReference type="GO" id="GO:0005634">
    <property type="term" value="C:nucleus"/>
    <property type="evidence" value="ECO:0007669"/>
    <property type="project" value="UniProtKB-SubCell"/>
</dbReference>
<dbReference type="PANTHER" id="PTHR11267:SF207">
    <property type="entry name" value="OVER COMPENSATING MALES, ISOFORM A"/>
    <property type="match status" value="1"/>
</dbReference>
<evidence type="ECO:0000256" key="4">
    <source>
        <dbReference type="ARBA" id="ARBA00023163"/>
    </source>
</evidence>
<protein>
    <recommendedName>
        <fullName evidence="8">T-box domain-containing protein</fullName>
    </recommendedName>
</protein>
<feature type="region of interest" description="Disordered" evidence="7">
    <location>
        <begin position="219"/>
        <end position="290"/>
    </location>
</feature>
<keyword evidence="4" id="KW-0804">Transcription</keyword>
<keyword evidence="5 6" id="KW-0539">Nucleus</keyword>
<keyword evidence="2" id="KW-0805">Transcription regulation</keyword>
<dbReference type="PANTHER" id="PTHR11267">
    <property type="entry name" value="T-BOX PROTEIN-RELATED"/>
    <property type="match status" value="1"/>
</dbReference>
<dbReference type="SMART" id="SM00425">
    <property type="entry name" value="TBOX"/>
    <property type="match status" value="2"/>
</dbReference>
<feature type="domain" description="T-box" evidence="8">
    <location>
        <begin position="495"/>
        <end position="680"/>
    </location>
</feature>
<feature type="compositionally biased region" description="Low complexity" evidence="7">
    <location>
        <begin position="253"/>
        <end position="274"/>
    </location>
</feature>
<feature type="compositionally biased region" description="Basic and acidic residues" evidence="7">
    <location>
        <begin position="223"/>
        <end position="232"/>
    </location>
</feature>